<keyword evidence="2" id="KW-1185">Reference proteome</keyword>
<accession>A0A9K3P0J9</accession>
<name>A0A9K3P0J9_HELAN</name>
<proteinExistence type="predicted"/>
<dbReference type="EMBL" id="MNCJ02000317">
    <property type="protein sequence ID" value="KAF5819559.1"/>
    <property type="molecule type" value="Genomic_DNA"/>
</dbReference>
<reference evidence="1" key="2">
    <citation type="submission" date="2020-06" db="EMBL/GenBank/DDBJ databases">
        <title>Helianthus annuus Genome sequencing and assembly Release 2.</title>
        <authorList>
            <person name="Gouzy J."/>
            <person name="Langlade N."/>
            <person name="Munos S."/>
        </authorList>
    </citation>
    <scope>NUCLEOTIDE SEQUENCE</scope>
    <source>
        <tissue evidence="1">Leaves</tissue>
    </source>
</reference>
<evidence type="ECO:0000313" key="1">
    <source>
        <dbReference type="EMBL" id="KAF5819559.1"/>
    </source>
</evidence>
<comment type="caution">
    <text evidence="1">The sequence shown here is derived from an EMBL/GenBank/DDBJ whole genome shotgun (WGS) entry which is preliminary data.</text>
</comment>
<dbReference type="AlphaFoldDB" id="A0A9K3P0J9"/>
<evidence type="ECO:0000313" key="2">
    <source>
        <dbReference type="Proteomes" id="UP000215914"/>
    </source>
</evidence>
<sequence>MTSIFIHKISLLITRPIRFGIYVHACHADVDKFLPVGVFDKGS</sequence>
<protein>
    <submittedName>
        <fullName evidence="1">Uncharacterized protein</fullName>
    </submittedName>
</protein>
<gene>
    <name evidence="1" type="ORF">HanXRQr2_Chr02g0078971</name>
</gene>
<dbReference type="Proteomes" id="UP000215914">
    <property type="component" value="Unassembled WGS sequence"/>
</dbReference>
<organism evidence="1 2">
    <name type="scientific">Helianthus annuus</name>
    <name type="common">Common sunflower</name>
    <dbReference type="NCBI Taxonomy" id="4232"/>
    <lineage>
        <taxon>Eukaryota</taxon>
        <taxon>Viridiplantae</taxon>
        <taxon>Streptophyta</taxon>
        <taxon>Embryophyta</taxon>
        <taxon>Tracheophyta</taxon>
        <taxon>Spermatophyta</taxon>
        <taxon>Magnoliopsida</taxon>
        <taxon>eudicotyledons</taxon>
        <taxon>Gunneridae</taxon>
        <taxon>Pentapetalae</taxon>
        <taxon>asterids</taxon>
        <taxon>campanulids</taxon>
        <taxon>Asterales</taxon>
        <taxon>Asteraceae</taxon>
        <taxon>Asteroideae</taxon>
        <taxon>Heliantheae alliance</taxon>
        <taxon>Heliantheae</taxon>
        <taxon>Helianthus</taxon>
    </lineage>
</organism>
<reference evidence="1" key="1">
    <citation type="journal article" date="2017" name="Nature">
        <title>The sunflower genome provides insights into oil metabolism, flowering and Asterid evolution.</title>
        <authorList>
            <person name="Badouin H."/>
            <person name="Gouzy J."/>
            <person name="Grassa C.J."/>
            <person name="Murat F."/>
            <person name="Staton S.E."/>
            <person name="Cottret L."/>
            <person name="Lelandais-Briere C."/>
            <person name="Owens G.L."/>
            <person name="Carrere S."/>
            <person name="Mayjonade B."/>
            <person name="Legrand L."/>
            <person name="Gill N."/>
            <person name="Kane N.C."/>
            <person name="Bowers J.E."/>
            <person name="Hubner S."/>
            <person name="Bellec A."/>
            <person name="Berard A."/>
            <person name="Berges H."/>
            <person name="Blanchet N."/>
            <person name="Boniface M.C."/>
            <person name="Brunel D."/>
            <person name="Catrice O."/>
            <person name="Chaidir N."/>
            <person name="Claudel C."/>
            <person name="Donnadieu C."/>
            <person name="Faraut T."/>
            <person name="Fievet G."/>
            <person name="Helmstetter N."/>
            <person name="King M."/>
            <person name="Knapp S.J."/>
            <person name="Lai Z."/>
            <person name="Le Paslier M.C."/>
            <person name="Lippi Y."/>
            <person name="Lorenzon L."/>
            <person name="Mandel J.R."/>
            <person name="Marage G."/>
            <person name="Marchand G."/>
            <person name="Marquand E."/>
            <person name="Bret-Mestries E."/>
            <person name="Morien E."/>
            <person name="Nambeesan S."/>
            <person name="Nguyen T."/>
            <person name="Pegot-Espagnet P."/>
            <person name="Pouilly N."/>
            <person name="Raftis F."/>
            <person name="Sallet E."/>
            <person name="Schiex T."/>
            <person name="Thomas J."/>
            <person name="Vandecasteele C."/>
            <person name="Vares D."/>
            <person name="Vear F."/>
            <person name="Vautrin S."/>
            <person name="Crespi M."/>
            <person name="Mangin B."/>
            <person name="Burke J.M."/>
            <person name="Salse J."/>
            <person name="Munos S."/>
            <person name="Vincourt P."/>
            <person name="Rieseberg L.H."/>
            <person name="Langlade N.B."/>
        </authorList>
    </citation>
    <scope>NUCLEOTIDE SEQUENCE</scope>
    <source>
        <tissue evidence="1">Leaves</tissue>
    </source>
</reference>
<dbReference type="Gramene" id="mRNA:HanXRQr2_Chr02g0078971">
    <property type="protein sequence ID" value="mRNA:HanXRQr2_Chr02g0078971"/>
    <property type="gene ID" value="HanXRQr2_Chr02g0078971"/>
</dbReference>